<evidence type="ECO:0000313" key="2">
    <source>
        <dbReference type="Proteomes" id="UP000549882"/>
    </source>
</evidence>
<protein>
    <submittedName>
        <fullName evidence="1">Uncharacterized protein</fullName>
    </submittedName>
</protein>
<name>A0A7W8XUK2_9HYPH</name>
<keyword evidence="2" id="KW-1185">Reference proteome</keyword>
<sequence>MADDLFRTVGRTRVGDRPSVALFNSSNLPSIIVANTPAIERLSTRQVAYRSRIRISIEVASDDRRQNLPMPAVEIADSHGMALTRSFSGWPPGRGGADEKNTADVTEVYGRCERSPRYMRGLRRSRIEYFDHLMGPAGRNCCAALSISIKRRNNLNILLMGGVQTETLHHSVKGSCHRRPDDLLRSQEIRLQATKLLIDNFMSAAIALDIPNVESNDTNAHG</sequence>
<proteinExistence type="predicted"/>
<accession>A0A7W8XUK2</accession>
<dbReference type="Proteomes" id="UP000549882">
    <property type="component" value="Unassembled WGS sequence"/>
</dbReference>
<comment type="caution">
    <text evidence="1">The sequence shown here is derived from an EMBL/GenBank/DDBJ whole genome shotgun (WGS) entry which is preliminary data.</text>
</comment>
<reference evidence="1 2" key="1">
    <citation type="submission" date="2020-08" db="EMBL/GenBank/DDBJ databases">
        <title>Genomic Encyclopedia of Type Strains, Phase IV (KMG-V): Genome sequencing to study the core and pangenomes of soil and plant-associated prokaryotes.</title>
        <authorList>
            <person name="Whitman W."/>
        </authorList>
    </citation>
    <scope>NUCLEOTIDE SEQUENCE [LARGE SCALE GENOMIC DNA]</scope>
    <source>
        <strain evidence="1 2">SEMIA 4064</strain>
    </source>
</reference>
<gene>
    <name evidence="1" type="ORF">GGD50_004406</name>
</gene>
<dbReference type="AlphaFoldDB" id="A0A7W8XUK2"/>
<evidence type="ECO:0000313" key="1">
    <source>
        <dbReference type="EMBL" id="MBB5575771.1"/>
    </source>
</evidence>
<organism evidence="1 2">
    <name type="scientific">Rhizobium paranaense</name>
    <dbReference type="NCBI Taxonomy" id="1650438"/>
    <lineage>
        <taxon>Bacteria</taxon>
        <taxon>Pseudomonadati</taxon>
        <taxon>Pseudomonadota</taxon>
        <taxon>Alphaproteobacteria</taxon>
        <taxon>Hyphomicrobiales</taxon>
        <taxon>Rhizobiaceae</taxon>
        <taxon>Rhizobium/Agrobacterium group</taxon>
        <taxon>Rhizobium</taxon>
    </lineage>
</organism>
<dbReference type="EMBL" id="JACHBI010000009">
    <property type="protein sequence ID" value="MBB5575771.1"/>
    <property type="molecule type" value="Genomic_DNA"/>
</dbReference>